<dbReference type="PANTHER" id="PTHR22939">
    <property type="entry name" value="SERINE PROTEASE FAMILY S1C HTRA-RELATED"/>
    <property type="match status" value="1"/>
</dbReference>
<dbReference type="Gene3D" id="2.30.42.10">
    <property type="match status" value="2"/>
</dbReference>
<comment type="similarity">
    <text evidence="1">Belongs to the peptidase S1C family.</text>
</comment>
<dbReference type="InterPro" id="IPR043504">
    <property type="entry name" value="Peptidase_S1_PA_chymotrypsin"/>
</dbReference>
<name>A0A7C4QT54_9PLAN</name>
<dbReference type="Gene3D" id="2.40.10.10">
    <property type="entry name" value="Trypsin-like serine proteases"/>
    <property type="match status" value="2"/>
</dbReference>
<protein>
    <submittedName>
        <fullName evidence="5">PDZ domain-containing protein</fullName>
    </submittedName>
</protein>
<dbReference type="Pfam" id="PF13180">
    <property type="entry name" value="PDZ_2"/>
    <property type="match status" value="1"/>
</dbReference>
<dbReference type="PROSITE" id="PS50106">
    <property type="entry name" value="PDZ"/>
    <property type="match status" value="1"/>
</dbReference>
<dbReference type="InterPro" id="IPR001940">
    <property type="entry name" value="Peptidase_S1C"/>
</dbReference>
<dbReference type="AlphaFoldDB" id="A0A7C4QT54"/>
<dbReference type="InterPro" id="IPR036034">
    <property type="entry name" value="PDZ_sf"/>
</dbReference>
<evidence type="ECO:0000259" key="4">
    <source>
        <dbReference type="PROSITE" id="PS50106"/>
    </source>
</evidence>
<evidence type="ECO:0000256" key="3">
    <source>
        <dbReference type="ARBA" id="ARBA00022801"/>
    </source>
</evidence>
<evidence type="ECO:0000313" key="5">
    <source>
        <dbReference type="EMBL" id="HGT40766.1"/>
    </source>
</evidence>
<sequence>MTRSGGLICGLMIVVLAGPLSMARAQPTEGLSAVAALEQTITQVIEQAEPSVVSIARIQHNRADRLFSGDLRGQDERGPRDLLPNQFGSGIIVAPPQSERRFVLTAYHVVRGGATVNRRGRGEESELRVWLPSQHELSAAIYAADPRCDLAVLKLDERSGKLKPGQLRPISWSTAAPVHKGQLVITLGNPYWIARDGSPSASWGIVSNLVRRPAVLTNPQTGSATLLNIGTAMQIEQRLPIGASGGPVINLRGELVGVASSLAALDGYERSGGFAFPIDPRTRWIVETLLAGREVEYGFLGLRPERIVLRDDLAERLGQMTAAEVHDLRSGSPAQLAGLRNQDVIVAIDGQPIRSDIDLMREATLHPPETVIQVTVYRGETELTLKVKLGKWPVQDEEGIIAAERRHPVWRGLAVDYATGRERYFRSLLEVPAAVVVTEVAPDSPAQEARLQPGDFITHVNGKPVRTPAEFAEAVKAVKSGDVSLRLRPLDRPADEGGRILVIKDKSAAP</sequence>
<dbReference type="SUPFAM" id="SSF50494">
    <property type="entry name" value="Trypsin-like serine proteases"/>
    <property type="match status" value="1"/>
</dbReference>
<dbReference type="InterPro" id="IPR009003">
    <property type="entry name" value="Peptidase_S1_PA"/>
</dbReference>
<dbReference type="GO" id="GO:0006508">
    <property type="term" value="P:proteolysis"/>
    <property type="evidence" value="ECO:0007669"/>
    <property type="project" value="UniProtKB-KW"/>
</dbReference>
<dbReference type="EMBL" id="DSVQ01000018">
    <property type="protein sequence ID" value="HGT40766.1"/>
    <property type="molecule type" value="Genomic_DNA"/>
</dbReference>
<organism evidence="5">
    <name type="scientific">Schlesneria paludicola</name>
    <dbReference type="NCBI Taxonomy" id="360056"/>
    <lineage>
        <taxon>Bacteria</taxon>
        <taxon>Pseudomonadati</taxon>
        <taxon>Planctomycetota</taxon>
        <taxon>Planctomycetia</taxon>
        <taxon>Planctomycetales</taxon>
        <taxon>Planctomycetaceae</taxon>
        <taxon>Schlesneria</taxon>
    </lineage>
</organism>
<dbReference type="InterPro" id="IPR041489">
    <property type="entry name" value="PDZ_6"/>
</dbReference>
<feature type="domain" description="PDZ" evidence="4">
    <location>
        <begin position="412"/>
        <end position="493"/>
    </location>
</feature>
<gene>
    <name evidence="5" type="ORF">ENS64_16095</name>
</gene>
<accession>A0A7C4QT54</accession>
<proteinExistence type="inferred from homology"/>
<evidence type="ECO:0000256" key="2">
    <source>
        <dbReference type="ARBA" id="ARBA00022670"/>
    </source>
</evidence>
<evidence type="ECO:0000256" key="1">
    <source>
        <dbReference type="ARBA" id="ARBA00010541"/>
    </source>
</evidence>
<dbReference type="Pfam" id="PF13365">
    <property type="entry name" value="Trypsin_2"/>
    <property type="match status" value="1"/>
</dbReference>
<dbReference type="PRINTS" id="PR00834">
    <property type="entry name" value="PROTEASES2C"/>
</dbReference>
<dbReference type="GO" id="GO:0004252">
    <property type="term" value="F:serine-type endopeptidase activity"/>
    <property type="evidence" value="ECO:0007669"/>
    <property type="project" value="InterPro"/>
</dbReference>
<dbReference type="Pfam" id="PF17820">
    <property type="entry name" value="PDZ_6"/>
    <property type="match status" value="1"/>
</dbReference>
<comment type="caution">
    <text evidence="5">The sequence shown here is derived from an EMBL/GenBank/DDBJ whole genome shotgun (WGS) entry which is preliminary data.</text>
</comment>
<dbReference type="SUPFAM" id="SSF50156">
    <property type="entry name" value="PDZ domain-like"/>
    <property type="match status" value="2"/>
</dbReference>
<dbReference type="SMART" id="SM00228">
    <property type="entry name" value="PDZ"/>
    <property type="match status" value="2"/>
</dbReference>
<reference evidence="5" key="1">
    <citation type="journal article" date="2020" name="mSystems">
        <title>Genome- and Community-Level Interaction Insights into Carbon Utilization and Element Cycling Functions of Hydrothermarchaeota in Hydrothermal Sediment.</title>
        <authorList>
            <person name="Zhou Z."/>
            <person name="Liu Y."/>
            <person name="Xu W."/>
            <person name="Pan J."/>
            <person name="Luo Z.H."/>
            <person name="Li M."/>
        </authorList>
    </citation>
    <scope>NUCLEOTIDE SEQUENCE [LARGE SCALE GENOMIC DNA]</scope>
    <source>
        <strain evidence="5">SpSt-508</strain>
    </source>
</reference>
<keyword evidence="2" id="KW-0645">Protease</keyword>
<dbReference type="PANTHER" id="PTHR22939:SF129">
    <property type="entry name" value="SERINE PROTEASE HTRA2, MITOCHONDRIAL"/>
    <property type="match status" value="1"/>
</dbReference>
<keyword evidence="3" id="KW-0378">Hydrolase</keyword>
<dbReference type="InterPro" id="IPR001478">
    <property type="entry name" value="PDZ"/>
</dbReference>